<dbReference type="InterPro" id="IPR022380">
    <property type="entry name" value="Glu-Q_tRNA(Asp)_Synthase"/>
</dbReference>
<organism evidence="10 11">
    <name type="scientific">Aliidiomarina sedimenti</name>
    <dbReference type="NCBI Taxonomy" id="1933879"/>
    <lineage>
        <taxon>Bacteria</taxon>
        <taxon>Pseudomonadati</taxon>
        <taxon>Pseudomonadota</taxon>
        <taxon>Gammaproteobacteria</taxon>
        <taxon>Alteromonadales</taxon>
        <taxon>Idiomarinaceae</taxon>
        <taxon>Aliidiomarina</taxon>
    </lineage>
</organism>
<evidence type="ECO:0000313" key="11">
    <source>
        <dbReference type="Proteomes" id="UP000287410"/>
    </source>
</evidence>
<feature type="binding site" evidence="7">
    <location>
        <position position="241"/>
    </location>
    <ligand>
        <name>ATP</name>
        <dbReference type="ChEBI" id="CHEBI:30616"/>
    </ligand>
</feature>
<keyword evidence="1 7" id="KW-0436">Ligase</keyword>
<feature type="binding site" evidence="7">
    <location>
        <position position="176"/>
    </location>
    <ligand>
        <name>L-glutamate</name>
        <dbReference type="ChEBI" id="CHEBI:29985"/>
    </ligand>
</feature>
<feature type="domain" description="Glutamyl/glutaminyl-tRNA synthetase class Ib catalytic" evidence="9">
    <location>
        <begin position="11"/>
        <end position="114"/>
    </location>
</feature>
<keyword evidence="4 7" id="KW-0862">Zinc</keyword>
<dbReference type="HAMAP" id="MF_01428">
    <property type="entry name" value="Glu_Q_tRNA_synth"/>
    <property type="match status" value="1"/>
</dbReference>
<dbReference type="PRINTS" id="PR00987">
    <property type="entry name" value="TRNASYNTHGLU"/>
</dbReference>
<dbReference type="InterPro" id="IPR000924">
    <property type="entry name" value="Glu/Gln-tRNA-synth"/>
</dbReference>
<dbReference type="PANTHER" id="PTHR43311:SF1">
    <property type="entry name" value="GLUTAMYL-Q TRNA(ASP) SYNTHETASE"/>
    <property type="match status" value="1"/>
</dbReference>
<keyword evidence="3 7" id="KW-0547">Nucleotide-binding</keyword>
<dbReference type="Pfam" id="PF00749">
    <property type="entry name" value="tRNA-synt_1c"/>
    <property type="match status" value="2"/>
</dbReference>
<dbReference type="PANTHER" id="PTHR43311">
    <property type="entry name" value="GLUTAMATE--TRNA LIGASE"/>
    <property type="match status" value="1"/>
</dbReference>
<dbReference type="InterPro" id="IPR049940">
    <property type="entry name" value="GluQ/Sye"/>
</dbReference>
<sequence length="297" mass="33177">MVSSNSDTNYRGRFAPSPSGPLHAGSLIAALGSYLDARAADGQWLVRIEDIDPPREVPGADAVILSQLEAHGLHWDGPVRYQSQQHDLYQRHLDDLHRAGLLYACDCTRKQIKARAPYYTGFCRSRGLAFEQNALRFFNQNPVTTLHDRFHGSVTVQADWAGEDFILRRRDGLWAYQLAVVSDDREQGITDIVRGSDLLTPTAWQLTLWQALNQVQQRTVRLPRLAHLPLVLGPDGRKLSKQNYAPAIDNNQAAANLTRAIGFLGMHLPTDLAGAAVELQLDWAQAKWPSHVENFTV</sequence>
<dbReference type="InterPro" id="IPR014729">
    <property type="entry name" value="Rossmann-like_a/b/a_fold"/>
</dbReference>
<comment type="function">
    <text evidence="7">Catalyzes the tRNA-independent activation of glutamate in presence of ATP and the subsequent transfer of glutamate onto a tRNA(Asp). Glutamate is transferred on the 2-amino-5-(4,5-dihydroxy-2-cyclopenten-1-yl) moiety of the queuosine in the wobble position of the QUC anticodon.</text>
</comment>
<keyword evidence="6 7" id="KW-0030">Aminoacyl-tRNA synthetase</keyword>
<evidence type="ECO:0000259" key="9">
    <source>
        <dbReference type="Pfam" id="PF00749"/>
    </source>
</evidence>
<evidence type="ECO:0000256" key="2">
    <source>
        <dbReference type="ARBA" id="ARBA00022723"/>
    </source>
</evidence>
<dbReference type="Proteomes" id="UP000287410">
    <property type="component" value="Unassembled WGS sequence"/>
</dbReference>
<feature type="binding site" evidence="7">
    <location>
        <position position="105"/>
    </location>
    <ligand>
        <name>Zn(2+)</name>
        <dbReference type="ChEBI" id="CHEBI:29105"/>
    </ligand>
</feature>
<feature type="short sequence motif" description="'KMSKS' region" evidence="7">
    <location>
        <begin position="238"/>
        <end position="242"/>
    </location>
</feature>
<evidence type="ECO:0000256" key="5">
    <source>
        <dbReference type="ARBA" id="ARBA00022840"/>
    </source>
</evidence>
<gene>
    <name evidence="7" type="primary">gluQ</name>
    <name evidence="10" type="ORF">CWE12_13435</name>
</gene>
<dbReference type="RefSeq" id="WP_126790229.1">
    <property type="nucleotide sequence ID" value="NZ_PIPN01000007.1"/>
</dbReference>
<feature type="binding site" evidence="7">
    <location>
        <position position="107"/>
    </location>
    <ligand>
        <name>Zn(2+)</name>
        <dbReference type="ChEBI" id="CHEBI:29105"/>
    </ligand>
</feature>
<evidence type="ECO:0000256" key="8">
    <source>
        <dbReference type="RuleBase" id="RU363037"/>
    </source>
</evidence>
<dbReference type="EMBL" id="PIPN01000007">
    <property type="protein sequence ID" value="RUO27928.1"/>
    <property type="molecule type" value="Genomic_DNA"/>
</dbReference>
<evidence type="ECO:0000256" key="3">
    <source>
        <dbReference type="ARBA" id="ARBA00022741"/>
    </source>
</evidence>
<name>A0ABY0BV26_9GAMM</name>
<dbReference type="InterPro" id="IPR020058">
    <property type="entry name" value="Glu/Gln-tRNA-synth_Ib_cat-dom"/>
</dbReference>
<feature type="binding site" evidence="7">
    <location>
        <position position="194"/>
    </location>
    <ligand>
        <name>L-glutamate</name>
        <dbReference type="ChEBI" id="CHEBI:29985"/>
    </ligand>
</feature>
<feature type="binding site" evidence="7">
    <location>
        <position position="123"/>
    </location>
    <ligand>
        <name>Zn(2+)</name>
        <dbReference type="ChEBI" id="CHEBI:29105"/>
    </ligand>
</feature>
<comment type="caution">
    <text evidence="10">The sequence shown here is derived from an EMBL/GenBank/DDBJ whole genome shotgun (WGS) entry which is preliminary data.</text>
</comment>
<comment type="cofactor">
    <cofactor evidence="7">
        <name>Zn(2+)</name>
        <dbReference type="ChEBI" id="CHEBI:29105"/>
    </cofactor>
    <text evidence="7">Binds 1 zinc ion per subunit.</text>
</comment>
<protein>
    <recommendedName>
        <fullName evidence="7">Glutamyl-Q tRNA(Asp) synthetase</fullName>
        <shortName evidence="7">Glu-Q-RSs</shortName>
        <ecNumber evidence="7">6.1.1.-</ecNumber>
    </recommendedName>
</protein>
<reference evidence="10 11" key="1">
    <citation type="journal article" date="2018" name="Front. Microbiol.">
        <title>Genome-Based Analysis Reveals the Taxonomy and Diversity of the Family Idiomarinaceae.</title>
        <authorList>
            <person name="Liu Y."/>
            <person name="Lai Q."/>
            <person name="Shao Z."/>
        </authorList>
    </citation>
    <scope>NUCLEOTIDE SEQUENCE [LARGE SCALE GENOMIC DNA]</scope>
    <source>
        <strain evidence="10 11">GBSy1</strain>
    </source>
</reference>
<evidence type="ECO:0000256" key="6">
    <source>
        <dbReference type="ARBA" id="ARBA00023146"/>
    </source>
</evidence>
<feature type="binding site" evidence="7">
    <location>
        <begin position="13"/>
        <end position="17"/>
    </location>
    <ligand>
        <name>L-glutamate</name>
        <dbReference type="ChEBI" id="CHEBI:29985"/>
    </ligand>
</feature>
<proteinExistence type="inferred from homology"/>
<feature type="binding site" evidence="7">
    <location>
        <position position="49"/>
    </location>
    <ligand>
        <name>L-glutamate</name>
        <dbReference type="ChEBI" id="CHEBI:29985"/>
    </ligand>
</feature>
<dbReference type="NCBIfam" id="TIGR03838">
    <property type="entry name" value="queuosine_YadB"/>
    <property type="match status" value="1"/>
</dbReference>
<evidence type="ECO:0000256" key="7">
    <source>
        <dbReference type="HAMAP-Rule" id="MF_01428"/>
    </source>
</evidence>
<evidence type="ECO:0000256" key="1">
    <source>
        <dbReference type="ARBA" id="ARBA00022598"/>
    </source>
</evidence>
<accession>A0ABY0BV26</accession>
<feature type="short sequence motif" description="'HIGH' region" evidence="7">
    <location>
        <begin position="16"/>
        <end position="26"/>
    </location>
</feature>
<keyword evidence="5 7" id="KW-0067">ATP-binding</keyword>
<evidence type="ECO:0000313" key="10">
    <source>
        <dbReference type="EMBL" id="RUO27928.1"/>
    </source>
</evidence>
<dbReference type="SUPFAM" id="SSF52374">
    <property type="entry name" value="Nucleotidylyl transferase"/>
    <property type="match status" value="1"/>
</dbReference>
<dbReference type="EC" id="6.1.1.-" evidence="7"/>
<keyword evidence="2 7" id="KW-0479">Metal-binding</keyword>
<evidence type="ECO:0000256" key="4">
    <source>
        <dbReference type="ARBA" id="ARBA00022833"/>
    </source>
</evidence>
<keyword evidence="11" id="KW-1185">Reference proteome</keyword>
<keyword evidence="8" id="KW-0648">Protein biosynthesis</keyword>
<feature type="domain" description="Glutamyl/glutaminyl-tRNA synthetase class Ib catalytic" evidence="9">
    <location>
        <begin position="132"/>
        <end position="248"/>
    </location>
</feature>
<dbReference type="NCBIfam" id="NF004314">
    <property type="entry name" value="PRK05710.1-3"/>
    <property type="match status" value="1"/>
</dbReference>
<dbReference type="Gene3D" id="3.40.50.620">
    <property type="entry name" value="HUPs"/>
    <property type="match status" value="1"/>
</dbReference>
<feature type="binding site" evidence="7">
    <location>
        <position position="119"/>
    </location>
    <ligand>
        <name>Zn(2+)</name>
        <dbReference type="ChEBI" id="CHEBI:29105"/>
    </ligand>
</feature>
<comment type="similarity">
    <text evidence="7">Belongs to the class-I aminoacyl-tRNA synthetase family. GluQ subfamily.</text>
</comment>